<dbReference type="Proteomes" id="UP000003011">
    <property type="component" value="Unassembled WGS sequence"/>
</dbReference>
<dbReference type="InterPro" id="IPR051274">
    <property type="entry name" value="3-5_Exoribonuclease"/>
</dbReference>
<proteinExistence type="predicted"/>
<keyword evidence="3" id="KW-0269">Exonuclease</keyword>
<gene>
    <name evidence="5" type="ORF">HMPREF9333_01648</name>
</gene>
<dbReference type="Pfam" id="PF00929">
    <property type="entry name" value="RNase_T"/>
    <property type="match status" value="1"/>
</dbReference>
<dbReference type="SMART" id="SM00479">
    <property type="entry name" value="EXOIII"/>
    <property type="match status" value="1"/>
</dbReference>
<sequence length="346" mass="40913">MIQTNSNEYITDTDTYIVLDLEWNQNPDGRENAIEGFPFEIIEIGAVKLDHKLNLIDEFSCIIKPVVYKKLHSKVYEITNKSIQELRSKGKPFQEAFTKFIDWCSTDKHGAKTVSEYTLCTWGDMDLTELQKNIKYHNMDFKFKFPLLFYDIQKLYYRLYCKGTTDRPPLERAVYELQIKSTLPFHRALDDARYTVKVMQAMDFNCVKEYISIDYFNVPTCKEDEVYMIFPDYSKYISRTFISKEEAMTDKTVTDIVCSKCRRMLPKRIKWFSSNQRHYYCLASCPEHGYVKGKIRIKPSLDGQYFVIKTIKPIDKAGVEDIRRRKEELRKKRAKHHAAQLTSQNK</sequence>
<dbReference type="HOGENOM" id="CLU_037266_3_0_9"/>
<protein>
    <recommendedName>
        <fullName evidence="4">Exonuclease domain-containing protein</fullName>
    </recommendedName>
</protein>
<dbReference type="PANTHER" id="PTHR23044">
    <property type="entry name" value="3'-5' EXONUCLEASE ERI1-RELATED"/>
    <property type="match status" value="1"/>
</dbReference>
<evidence type="ECO:0000313" key="6">
    <source>
        <dbReference type="Proteomes" id="UP000003011"/>
    </source>
</evidence>
<dbReference type="PANTHER" id="PTHR23044:SF61">
    <property type="entry name" value="3'-5' EXORIBONUCLEASE 1-RELATED"/>
    <property type="match status" value="1"/>
</dbReference>
<dbReference type="InterPro" id="IPR012337">
    <property type="entry name" value="RNaseH-like_sf"/>
</dbReference>
<accession>G5GJA8</accession>
<reference evidence="5 6" key="1">
    <citation type="submission" date="2011-08" db="EMBL/GenBank/DDBJ databases">
        <title>The Genome Sequence of Johnsonella ignava ATCC 51276.</title>
        <authorList>
            <consortium name="The Broad Institute Genome Sequencing Platform"/>
            <person name="Earl A."/>
            <person name="Ward D."/>
            <person name="Feldgarden M."/>
            <person name="Gevers D."/>
            <person name="Izard J."/>
            <person name="Blanton J.M."/>
            <person name="Baranova O.V."/>
            <person name="Dewhirst F.E."/>
            <person name="Young S.K."/>
            <person name="Zeng Q."/>
            <person name="Gargeya S."/>
            <person name="Fitzgerald M."/>
            <person name="Haas B."/>
            <person name="Abouelleil A."/>
            <person name="Alvarado L."/>
            <person name="Arachchi H.M."/>
            <person name="Berlin A."/>
            <person name="Brown A."/>
            <person name="Chapman S.B."/>
            <person name="Chen Z."/>
            <person name="Dunbar C."/>
            <person name="Freedman E."/>
            <person name="Gearin G."/>
            <person name="Gellesch M."/>
            <person name="Goldberg J."/>
            <person name="Griggs A."/>
            <person name="Gujja S."/>
            <person name="Heiman D."/>
            <person name="Howarth C."/>
            <person name="Larson L."/>
            <person name="Lui A."/>
            <person name="MacDonald P.J.P."/>
            <person name="Montmayeur A."/>
            <person name="Murphy C."/>
            <person name="Neiman D."/>
            <person name="Pearson M."/>
            <person name="Priest M."/>
            <person name="Roberts A."/>
            <person name="Saif S."/>
            <person name="Shea T."/>
            <person name="Shenoy N."/>
            <person name="Sisk P."/>
            <person name="Stolte C."/>
            <person name="Sykes S."/>
            <person name="Wortman J."/>
            <person name="Nusbaum C."/>
            <person name="Birren B."/>
        </authorList>
    </citation>
    <scope>NUCLEOTIDE SEQUENCE [LARGE SCALE GENOMIC DNA]</scope>
    <source>
        <strain evidence="5 6">ATCC 51276</strain>
    </source>
</reference>
<dbReference type="InterPro" id="IPR047201">
    <property type="entry name" value="ERI-1_3'hExo-like"/>
</dbReference>
<name>G5GJA8_9FIRM</name>
<dbReference type="SUPFAM" id="SSF53098">
    <property type="entry name" value="Ribonuclease H-like"/>
    <property type="match status" value="1"/>
</dbReference>
<keyword evidence="6" id="KW-1185">Reference proteome</keyword>
<dbReference type="STRING" id="679200.HMPREF9333_01648"/>
<dbReference type="OrthoDB" id="159416at2"/>
<dbReference type="InterPro" id="IPR013520">
    <property type="entry name" value="Ribonucl_H"/>
</dbReference>
<comment type="caution">
    <text evidence="5">The sequence shown here is derived from an EMBL/GenBank/DDBJ whole genome shotgun (WGS) entry which is preliminary data.</text>
</comment>
<dbReference type="Gene3D" id="3.30.420.10">
    <property type="entry name" value="Ribonuclease H-like superfamily/Ribonuclease H"/>
    <property type="match status" value="1"/>
</dbReference>
<evidence type="ECO:0000259" key="4">
    <source>
        <dbReference type="SMART" id="SM00479"/>
    </source>
</evidence>
<keyword evidence="2" id="KW-0378">Hydrolase</keyword>
<evidence type="ECO:0000256" key="3">
    <source>
        <dbReference type="ARBA" id="ARBA00022839"/>
    </source>
</evidence>
<feature type="domain" description="Exonuclease" evidence="4">
    <location>
        <begin position="15"/>
        <end position="209"/>
    </location>
</feature>
<dbReference type="InterPro" id="IPR036397">
    <property type="entry name" value="RNaseH_sf"/>
</dbReference>
<dbReference type="CDD" id="cd06133">
    <property type="entry name" value="ERI-1_3'hExo_like"/>
    <property type="match status" value="1"/>
</dbReference>
<evidence type="ECO:0000313" key="5">
    <source>
        <dbReference type="EMBL" id="EHI55233.1"/>
    </source>
</evidence>
<evidence type="ECO:0000256" key="2">
    <source>
        <dbReference type="ARBA" id="ARBA00022801"/>
    </source>
</evidence>
<dbReference type="EMBL" id="ACZL01000026">
    <property type="protein sequence ID" value="EHI55233.1"/>
    <property type="molecule type" value="Genomic_DNA"/>
</dbReference>
<dbReference type="RefSeq" id="WP_005541414.1">
    <property type="nucleotide sequence ID" value="NZ_JH378834.1"/>
</dbReference>
<evidence type="ECO:0000256" key="1">
    <source>
        <dbReference type="ARBA" id="ARBA00022722"/>
    </source>
</evidence>
<keyword evidence="1" id="KW-0540">Nuclease</keyword>
<dbReference type="GO" id="GO:0000175">
    <property type="term" value="F:3'-5'-RNA exonuclease activity"/>
    <property type="evidence" value="ECO:0007669"/>
    <property type="project" value="InterPro"/>
</dbReference>
<dbReference type="AlphaFoldDB" id="G5GJA8"/>
<dbReference type="GO" id="GO:0003676">
    <property type="term" value="F:nucleic acid binding"/>
    <property type="evidence" value="ECO:0007669"/>
    <property type="project" value="InterPro"/>
</dbReference>
<organism evidence="5 6">
    <name type="scientific">Johnsonella ignava ATCC 51276</name>
    <dbReference type="NCBI Taxonomy" id="679200"/>
    <lineage>
        <taxon>Bacteria</taxon>
        <taxon>Bacillati</taxon>
        <taxon>Bacillota</taxon>
        <taxon>Clostridia</taxon>
        <taxon>Lachnospirales</taxon>
        <taxon>Lachnospiraceae</taxon>
        <taxon>Johnsonella</taxon>
    </lineage>
</organism>
<dbReference type="eggNOG" id="COG5018">
    <property type="taxonomic scope" value="Bacteria"/>
</dbReference>